<dbReference type="AlphaFoldDB" id="A0A8X6FG71"/>
<sequence length="94" mass="11320">MSLNSLFIRAALGQEWFRLPPEIWSESEKEDRPNSPDLENRISNDIVQHECIIEEQKTLFDISKYSNLEKVLRIMAWLKRFIKMLKNPMYYMVL</sequence>
<protein>
    <submittedName>
        <fullName evidence="1">Uncharacterized protein</fullName>
    </submittedName>
</protein>
<evidence type="ECO:0000313" key="1">
    <source>
        <dbReference type="EMBL" id="GFQ78671.1"/>
    </source>
</evidence>
<gene>
    <name evidence="1" type="ORF">TNCT_444791</name>
</gene>
<dbReference type="Proteomes" id="UP000887116">
    <property type="component" value="Unassembled WGS sequence"/>
</dbReference>
<keyword evidence="2" id="KW-1185">Reference proteome</keyword>
<proteinExistence type="predicted"/>
<accession>A0A8X6FG71</accession>
<name>A0A8X6FG71_TRICU</name>
<evidence type="ECO:0000313" key="2">
    <source>
        <dbReference type="Proteomes" id="UP000887116"/>
    </source>
</evidence>
<organism evidence="1 2">
    <name type="scientific">Trichonephila clavata</name>
    <name type="common">Joro spider</name>
    <name type="synonym">Nephila clavata</name>
    <dbReference type="NCBI Taxonomy" id="2740835"/>
    <lineage>
        <taxon>Eukaryota</taxon>
        <taxon>Metazoa</taxon>
        <taxon>Ecdysozoa</taxon>
        <taxon>Arthropoda</taxon>
        <taxon>Chelicerata</taxon>
        <taxon>Arachnida</taxon>
        <taxon>Araneae</taxon>
        <taxon>Araneomorphae</taxon>
        <taxon>Entelegynae</taxon>
        <taxon>Araneoidea</taxon>
        <taxon>Nephilidae</taxon>
        <taxon>Trichonephila</taxon>
    </lineage>
</organism>
<dbReference type="OrthoDB" id="8037353at2759"/>
<reference evidence="1" key="1">
    <citation type="submission" date="2020-07" db="EMBL/GenBank/DDBJ databases">
        <title>Multicomponent nature underlies the extraordinary mechanical properties of spider dragline silk.</title>
        <authorList>
            <person name="Kono N."/>
            <person name="Nakamura H."/>
            <person name="Mori M."/>
            <person name="Yoshida Y."/>
            <person name="Ohtoshi R."/>
            <person name="Malay A.D."/>
            <person name="Moran D.A.P."/>
            <person name="Tomita M."/>
            <person name="Numata K."/>
            <person name="Arakawa K."/>
        </authorList>
    </citation>
    <scope>NUCLEOTIDE SEQUENCE</scope>
</reference>
<dbReference type="EMBL" id="BMAO01012046">
    <property type="protein sequence ID" value="GFQ78671.1"/>
    <property type="molecule type" value="Genomic_DNA"/>
</dbReference>
<comment type="caution">
    <text evidence="1">The sequence shown here is derived from an EMBL/GenBank/DDBJ whole genome shotgun (WGS) entry which is preliminary data.</text>
</comment>